<dbReference type="EMBL" id="CP013020">
    <property type="protein sequence ID" value="ALK84001.1"/>
    <property type="molecule type" value="Genomic_DNA"/>
</dbReference>
<name>A0A0P0M1T7_PHOVU</name>
<evidence type="ECO:0000313" key="2">
    <source>
        <dbReference type="EMBL" id="MBU9137628.1"/>
    </source>
</evidence>
<dbReference type="RefSeq" id="WP_005682869.1">
    <property type="nucleotide sequence ID" value="NZ_CP181425.1"/>
</dbReference>
<evidence type="ECO:0000313" key="3">
    <source>
        <dbReference type="Proteomes" id="UP000061587"/>
    </source>
</evidence>
<gene>
    <name evidence="1" type="ORF">BvMPK_1394</name>
    <name evidence="2" type="ORF">KTG10_02485</name>
</gene>
<reference evidence="1 3" key="2">
    <citation type="journal article" date="2016" name="Genome Biol. Evol.">
        <title>Extensive mobilome-driven genome diversification in mouse gut-associated Bacteroides vulgatus mpk.</title>
        <authorList>
            <person name="Lange A."/>
            <person name="Beier S."/>
            <person name="Steimle A."/>
            <person name="Autenrieth I.B."/>
            <person name="Huson D.H."/>
            <person name="Frick J.S."/>
        </authorList>
    </citation>
    <scope>NUCLEOTIDE SEQUENCE [LARGE SCALE GENOMIC DNA]</scope>
    <source>
        <strain evidence="3">mpk</strain>
        <strain evidence="1">Mpk</strain>
    </source>
</reference>
<reference evidence="2" key="3">
    <citation type="submission" date="2021-06" db="EMBL/GenBank/DDBJ databases">
        <title>Collection of gut derived symbiotic bacterial strains cultured from healthy donors.</title>
        <authorList>
            <person name="Lin H."/>
            <person name="Littmann E."/>
            <person name="Pamer E.G."/>
        </authorList>
    </citation>
    <scope>NUCLEOTIDE SEQUENCE</scope>
    <source>
        <strain evidence="2">MSK.6.33</strain>
    </source>
</reference>
<accession>A0A0P0M1T7</accession>
<dbReference type="Proteomes" id="UP000061587">
    <property type="component" value="Chromosome"/>
</dbReference>
<sequence>MRTAAFSSPAPVMPAAWPATHRIRPTKKRIPGTVDGPKHIGYYLEPLRGIASKPDRRQILKDFFNETNV</sequence>
<reference evidence="3" key="1">
    <citation type="submission" date="2015-10" db="EMBL/GenBank/DDBJ databases">
        <title>Extensive mobilome-driven genome diversification in gut-associated Bacteroides vulgatus mpk.</title>
        <authorList>
            <person name="Beier S."/>
            <person name="Lange A."/>
            <person name="Huson D.H."/>
            <person name="Frick J.-S."/>
            <person name="Autenrieth I.B."/>
        </authorList>
    </citation>
    <scope>NUCLEOTIDE SEQUENCE [LARGE SCALE GENOMIC DNA]</scope>
    <source>
        <strain evidence="3">mpk</strain>
    </source>
</reference>
<dbReference type="PATRIC" id="fig|821.40.peg.1656"/>
<dbReference type="GeneID" id="75111573"/>
<protein>
    <submittedName>
        <fullName evidence="1">Uncharacterized protein</fullName>
    </submittedName>
</protein>
<dbReference type="Proteomes" id="UP000736888">
    <property type="component" value="Unassembled WGS sequence"/>
</dbReference>
<dbReference type="EMBL" id="JAHPYS010000003">
    <property type="protein sequence ID" value="MBU9137628.1"/>
    <property type="molecule type" value="Genomic_DNA"/>
</dbReference>
<evidence type="ECO:0000313" key="1">
    <source>
        <dbReference type="EMBL" id="ALK84001.1"/>
    </source>
</evidence>
<dbReference type="AlphaFoldDB" id="A0A0P0M1T7"/>
<proteinExistence type="predicted"/>
<organism evidence="1 3">
    <name type="scientific">Phocaeicola vulgatus</name>
    <name type="common">Bacteroides vulgatus</name>
    <dbReference type="NCBI Taxonomy" id="821"/>
    <lineage>
        <taxon>Bacteria</taxon>
        <taxon>Pseudomonadati</taxon>
        <taxon>Bacteroidota</taxon>
        <taxon>Bacteroidia</taxon>
        <taxon>Bacteroidales</taxon>
        <taxon>Bacteroidaceae</taxon>
        <taxon>Phocaeicola</taxon>
    </lineage>
</organism>